<evidence type="ECO:0000313" key="8">
    <source>
        <dbReference type="EMBL" id="VFU34625.1"/>
    </source>
</evidence>
<reference evidence="8" key="1">
    <citation type="submission" date="2019-03" db="EMBL/GenBank/DDBJ databases">
        <authorList>
            <person name="Mank J."/>
            <person name="Almeida P."/>
        </authorList>
    </citation>
    <scope>NUCLEOTIDE SEQUENCE</scope>
    <source>
        <strain evidence="8">78183</strain>
    </source>
</reference>
<organism evidence="8">
    <name type="scientific">Salix viminalis</name>
    <name type="common">Common osier</name>
    <name type="synonym">Basket willow</name>
    <dbReference type="NCBI Taxonomy" id="40686"/>
    <lineage>
        <taxon>Eukaryota</taxon>
        <taxon>Viridiplantae</taxon>
        <taxon>Streptophyta</taxon>
        <taxon>Embryophyta</taxon>
        <taxon>Tracheophyta</taxon>
        <taxon>Spermatophyta</taxon>
        <taxon>Magnoliopsida</taxon>
        <taxon>eudicotyledons</taxon>
        <taxon>Gunneridae</taxon>
        <taxon>Pentapetalae</taxon>
        <taxon>rosids</taxon>
        <taxon>fabids</taxon>
        <taxon>Malpighiales</taxon>
        <taxon>Salicaceae</taxon>
        <taxon>Saliceae</taxon>
        <taxon>Salix</taxon>
    </lineage>
</organism>
<dbReference type="PANTHER" id="PTHR30096:SF0">
    <property type="entry name" value="4,5-DOPA DIOXYGENASE EXTRADIOL-LIKE PROTEIN"/>
    <property type="match status" value="1"/>
</dbReference>
<dbReference type="GO" id="GO:0008198">
    <property type="term" value="F:ferrous iron binding"/>
    <property type="evidence" value="ECO:0007669"/>
    <property type="project" value="InterPro"/>
</dbReference>
<feature type="domain" description="Extradiol ring-cleavage dioxygenase class III enzyme subunit B" evidence="7">
    <location>
        <begin position="16"/>
        <end position="271"/>
    </location>
</feature>
<evidence type="ECO:0000256" key="3">
    <source>
        <dbReference type="ARBA" id="ARBA00022723"/>
    </source>
</evidence>
<dbReference type="CDD" id="cd07363">
    <property type="entry name" value="45_DOPA_Dioxygenase"/>
    <property type="match status" value="1"/>
</dbReference>
<keyword evidence="6" id="KW-0560">Oxidoreductase</keyword>
<dbReference type="GO" id="GO:0016702">
    <property type="term" value="F:oxidoreductase activity, acting on single donors with incorporation of molecular oxygen, incorporation of two atoms of oxygen"/>
    <property type="evidence" value="ECO:0007669"/>
    <property type="project" value="UniProtKB-ARBA"/>
</dbReference>
<evidence type="ECO:0000259" key="7">
    <source>
        <dbReference type="Pfam" id="PF02900"/>
    </source>
</evidence>
<name>A0A6N2L265_SALVM</name>
<accession>A0A6N2L265</accession>
<evidence type="ECO:0000256" key="2">
    <source>
        <dbReference type="ARBA" id="ARBA00007581"/>
    </source>
</evidence>
<evidence type="ECO:0000256" key="5">
    <source>
        <dbReference type="ARBA" id="ARBA00022964"/>
    </source>
</evidence>
<dbReference type="Gene3D" id="3.40.830.10">
    <property type="entry name" value="LigB-like"/>
    <property type="match status" value="1"/>
</dbReference>
<dbReference type="PANTHER" id="PTHR30096">
    <property type="entry name" value="4,5-DOPA DIOXYGENASE EXTRADIOL-LIKE PROTEIN"/>
    <property type="match status" value="1"/>
</dbReference>
<keyword evidence="4" id="KW-0862">Zinc</keyword>
<dbReference type="InterPro" id="IPR004183">
    <property type="entry name" value="Xdiol_dOase_suB"/>
</dbReference>
<keyword evidence="3" id="KW-0479">Metal-binding</keyword>
<proteinExistence type="inferred from homology"/>
<dbReference type="AlphaFoldDB" id="A0A6N2L265"/>
<dbReference type="EMBL" id="CAADRP010001024">
    <property type="protein sequence ID" value="VFU34625.1"/>
    <property type="molecule type" value="Genomic_DNA"/>
</dbReference>
<dbReference type="GO" id="GO:0008270">
    <property type="term" value="F:zinc ion binding"/>
    <property type="evidence" value="ECO:0007669"/>
    <property type="project" value="InterPro"/>
</dbReference>
<keyword evidence="5" id="KW-0223">Dioxygenase</keyword>
<dbReference type="PIRSF" id="PIRSF006157">
    <property type="entry name" value="Doxgns_DODA"/>
    <property type="match status" value="1"/>
</dbReference>
<dbReference type="Pfam" id="PF02900">
    <property type="entry name" value="LigB"/>
    <property type="match status" value="1"/>
</dbReference>
<comment type="cofactor">
    <cofactor evidence="1">
        <name>Zn(2+)</name>
        <dbReference type="ChEBI" id="CHEBI:29105"/>
    </cofactor>
</comment>
<evidence type="ECO:0000256" key="4">
    <source>
        <dbReference type="ARBA" id="ARBA00022833"/>
    </source>
</evidence>
<protein>
    <recommendedName>
        <fullName evidence="7">Extradiol ring-cleavage dioxygenase class III enzyme subunit B domain-containing protein</fullName>
    </recommendedName>
</protein>
<dbReference type="InterPro" id="IPR014436">
    <property type="entry name" value="Extradiol_dOase_DODA"/>
</dbReference>
<comment type="similarity">
    <text evidence="2">Belongs to the DODA-type extradiol aromatic ring-opening dioxygenase family.</text>
</comment>
<sequence>MLNSNRGMISKGLMDTVYISHGSPMMAIDESIPARQFLTSWQQTVLKERPKAILVISGHWETKEPTVNVVDLNDTIYDFYNFPKPMYQIKYTPPGAPQLANRVKELLMENDFKHVHVDKKRGVDHGTWVPLMFMYPEADIPVCQLSVQTDRDGTYHYNMGKALAPLKEEGILIMGSGATTHNLGTIQPEGSPVPSWASEFDAWLKNALLEGRYEDVNHYDSRAPYGKKAHPRPDHFYPLHVAMGAAGENAKAELLHHSWGNGSLSYASYRFTAAE</sequence>
<dbReference type="SUPFAM" id="SSF53213">
    <property type="entry name" value="LigB-like"/>
    <property type="match status" value="1"/>
</dbReference>
<evidence type="ECO:0000256" key="1">
    <source>
        <dbReference type="ARBA" id="ARBA00001947"/>
    </source>
</evidence>
<evidence type="ECO:0000256" key="6">
    <source>
        <dbReference type="ARBA" id="ARBA00023002"/>
    </source>
</evidence>
<gene>
    <name evidence="8" type="ORF">SVIM_LOCUS166840</name>
</gene>